<dbReference type="RefSeq" id="WP_184077410.1">
    <property type="nucleotide sequence ID" value="NZ_JACHDS010000001.1"/>
</dbReference>
<reference evidence="3 4" key="1">
    <citation type="submission" date="2020-08" db="EMBL/GenBank/DDBJ databases">
        <title>Sequencing the genomes of 1000 actinobacteria strains.</title>
        <authorList>
            <person name="Klenk H.-P."/>
        </authorList>
    </citation>
    <scope>NUCLEOTIDE SEQUENCE [LARGE SCALE GENOMIC DNA]</scope>
    <source>
        <strain evidence="3 4">DSM 46659</strain>
    </source>
</reference>
<evidence type="ECO:0000313" key="3">
    <source>
        <dbReference type="EMBL" id="MBB6173797.1"/>
    </source>
</evidence>
<feature type="region of interest" description="Disordered" evidence="1">
    <location>
        <begin position="1"/>
        <end position="39"/>
    </location>
</feature>
<keyword evidence="2" id="KW-1133">Transmembrane helix</keyword>
<evidence type="ECO:0008006" key="5">
    <source>
        <dbReference type="Google" id="ProtNLM"/>
    </source>
</evidence>
<keyword evidence="2" id="KW-0472">Membrane</keyword>
<gene>
    <name evidence="3" type="ORF">HNR23_003857</name>
</gene>
<feature type="transmembrane region" description="Helical" evidence="2">
    <location>
        <begin position="119"/>
        <end position="138"/>
    </location>
</feature>
<evidence type="ECO:0000256" key="2">
    <source>
        <dbReference type="SAM" id="Phobius"/>
    </source>
</evidence>
<keyword evidence="4" id="KW-1185">Reference proteome</keyword>
<evidence type="ECO:0000256" key="1">
    <source>
        <dbReference type="SAM" id="MobiDB-lite"/>
    </source>
</evidence>
<evidence type="ECO:0000313" key="4">
    <source>
        <dbReference type="Proteomes" id="UP000546642"/>
    </source>
</evidence>
<keyword evidence="2" id="KW-0812">Transmembrane</keyword>
<dbReference type="EMBL" id="JACHDS010000001">
    <property type="protein sequence ID" value="MBB6173797.1"/>
    <property type="molecule type" value="Genomic_DNA"/>
</dbReference>
<accession>A0A7W9YKN4</accession>
<proteinExistence type="predicted"/>
<feature type="transmembrane region" description="Helical" evidence="2">
    <location>
        <begin position="68"/>
        <end position="98"/>
    </location>
</feature>
<comment type="caution">
    <text evidence="3">The sequence shown here is derived from an EMBL/GenBank/DDBJ whole genome shotgun (WGS) entry which is preliminary data.</text>
</comment>
<organism evidence="3 4">
    <name type="scientific">Nocardiopsis mwathae</name>
    <dbReference type="NCBI Taxonomy" id="1472723"/>
    <lineage>
        <taxon>Bacteria</taxon>
        <taxon>Bacillati</taxon>
        <taxon>Actinomycetota</taxon>
        <taxon>Actinomycetes</taxon>
        <taxon>Streptosporangiales</taxon>
        <taxon>Nocardiopsidaceae</taxon>
        <taxon>Nocardiopsis</taxon>
    </lineage>
</organism>
<dbReference type="AlphaFoldDB" id="A0A7W9YKN4"/>
<name>A0A7W9YKN4_9ACTN</name>
<protein>
    <recommendedName>
        <fullName evidence="5">DUF4190 domain-containing protein</fullName>
    </recommendedName>
</protein>
<sequence length="139" mass="14536">MSAQWPDPQQGHWNRPTGGYEPQAGGQPGTGWGQASPHPAYPPPYMPGYPAPYPGGGPVEEPPSTGGLVGAMIVAVVTAMLCSGTNLVGIVLGAIALAKRTSEPAEARKLTKYTWICNWIHIGILLLVIGFFAVVIAFA</sequence>
<dbReference type="Proteomes" id="UP000546642">
    <property type="component" value="Unassembled WGS sequence"/>
</dbReference>